<comment type="similarity">
    <text evidence="1">Belongs to the PPR family. P subfamily.</text>
</comment>
<dbReference type="GO" id="GO:0003729">
    <property type="term" value="F:mRNA binding"/>
    <property type="evidence" value="ECO:0007669"/>
    <property type="project" value="InterPro"/>
</dbReference>
<proteinExistence type="inferred from homology"/>
<dbReference type="AlphaFoldDB" id="A0A834L6P7"/>
<dbReference type="EMBL" id="WJXA01000013">
    <property type="protein sequence ID" value="KAF7119503.1"/>
    <property type="molecule type" value="Genomic_DNA"/>
</dbReference>
<dbReference type="InterPro" id="IPR011990">
    <property type="entry name" value="TPR-like_helical_dom_sf"/>
</dbReference>
<evidence type="ECO:0000256" key="3">
    <source>
        <dbReference type="PROSITE-ProRule" id="PRU00708"/>
    </source>
</evidence>
<comment type="caution">
    <text evidence="4">The sequence shown here is derived from an EMBL/GenBank/DDBJ whole genome shotgun (WGS) entry which is preliminary data.</text>
</comment>
<dbReference type="NCBIfam" id="TIGR00756">
    <property type="entry name" value="PPR"/>
    <property type="match status" value="1"/>
</dbReference>
<dbReference type="PANTHER" id="PTHR47874:SF1">
    <property type="entry name" value="OS05G0407900 PROTEIN"/>
    <property type="match status" value="1"/>
</dbReference>
<feature type="repeat" description="PPR" evidence="3">
    <location>
        <begin position="207"/>
        <end position="241"/>
    </location>
</feature>
<sequence length="495" mass="57341">MLKRLWKISDAAQSELFLHLQRFPPNPKTLTTSPSANTTNSYQSIVNLFAHRSSRTTTKPSELYMEVSQLKDELLRKNDDRDEIVRVLEDKGGSLFLSDSDGSTLVQLLKQLRYSPTLGIEVLNWRRKQERCGIPMTSDEYAYGITIAGRTNNVDLALELFKEAANRQIKTTSTYNALMGAYMSNGFAKKCQQLFRDLKRDANCCPTIATYNILISVFGRLMLVDHMETTFREIEDLNLSPNVSTYNNLIAGYITAWMWDSMERTFRILKAGSVKPSLKTYLLMLRGYANSLNLEKMEEMYQLVKHHVNQNEIPIIRAMVHAYCGSSDKNRVEKIEALLRFIPKKEYRPWLNVLLIRVYAQEDLLEKMEKSINMAFQHNTSVATVGLMRCIITSYFRCNEVDKLAIFVKRAECAGWRICRSLYHCQMVMYASQKHLAEMERVLDVMENFNMERTRKTHWILYNAYLIGGQKHKAEQVIGMMYKRGYEISLDAFPS</sequence>
<gene>
    <name evidence="4" type="ORF">RHSIM_Rhsim13G0020300</name>
</gene>
<dbReference type="Proteomes" id="UP000626092">
    <property type="component" value="Unassembled WGS sequence"/>
</dbReference>
<reference evidence="4" key="1">
    <citation type="submission" date="2019-11" db="EMBL/GenBank/DDBJ databases">
        <authorList>
            <person name="Liu Y."/>
            <person name="Hou J."/>
            <person name="Li T.-Q."/>
            <person name="Guan C.-H."/>
            <person name="Wu X."/>
            <person name="Wu H.-Z."/>
            <person name="Ling F."/>
            <person name="Zhang R."/>
            <person name="Shi X.-G."/>
            <person name="Ren J.-P."/>
            <person name="Chen E.-F."/>
            <person name="Sun J.-M."/>
        </authorList>
    </citation>
    <scope>NUCLEOTIDE SEQUENCE</scope>
    <source>
        <strain evidence="4">Adult_tree_wgs_1</strain>
        <tissue evidence="4">Leaves</tissue>
    </source>
</reference>
<evidence type="ECO:0000256" key="2">
    <source>
        <dbReference type="ARBA" id="ARBA00022737"/>
    </source>
</evidence>
<name>A0A834L6P7_RHOSS</name>
<keyword evidence="5" id="KW-1185">Reference proteome</keyword>
<keyword evidence="2" id="KW-0677">Repeat</keyword>
<dbReference type="Gene3D" id="1.25.40.10">
    <property type="entry name" value="Tetratricopeptide repeat domain"/>
    <property type="match status" value="3"/>
</dbReference>
<dbReference type="Pfam" id="PF13041">
    <property type="entry name" value="PPR_2"/>
    <property type="match status" value="2"/>
</dbReference>
<organism evidence="4 5">
    <name type="scientific">Rhododendron simsii</name>
    <name type="common">Sims's rhododendron</name>
    <dbReference type="NCBI Taxonomy" id="118357"/>
    <lineage>
        <taxon>Eukaryota</taxon>
        <taxon>Viridiplantae</taxon>
        <taxon>Streptophyta</taxon>
        <taxon>Embryophyta</taxon>
        <taxon>Tracheophyta</taxon>
        <taxon>Spermatophyta</taxon>
        <taxon>Magnoliopsida</taxon>
        <taxon>eudicotyledons</taxon>
        <taxon>Gunneridae</taxon>
        <taxon>Pentapetalae</taxon>
        <taxon>asterids</taxon>
        <taxon>Ericales</taxon>
        <taxon>Ericaceae</taxon>
        <taxon>Ericoideae</taxon>
        <taxon>Rhodoreae</taxon>
        <taxon>Rhododendron</taxon>
    </lineage>
</organism>
<evidence type="ECO:0000256" key="1">
    <source>
        <dbReference type="ARBA" id="ARBA00007626"/>
    </source>
</evidence>
<accession>A0A834L6P7</accession>
<dbReference type="InterPro" id="IPR002885">
    <property type="entry name" value="PPR_rpt"/>
</dbReference>
<feature type="repeat" description="PPR" evidence="3">
    <location>
        <begin position="242"/>
        <end position="276"/>
    </location>
</feature>
<evidence type="ECO:0000313" key="5">
    <source>
        <dbReference type="Proteomes" id="UP000626092"/>
    </source>
</evidence>
<dbReference type="PROSITE" id="PS51375">
    <property type="entry name" value="PPR"/>
    <property type="match status" value="2"/>
</dbReference>
<dbReference type="InterPro" id="IPR044179">
    <property type="entry name" value="PPR5-like"/>
</dbReference>
<protein>
    <recommendedName>
        <fullName evidence="6">Pentatricopeptide repeat-containing protein</fullName>
    </recommendedName>
</protein>
<dbReference type="OrthoDB" id="185373at2759"/>
<evidence type="ECO:0008006" key="6">
    <source>
        <dbReference type="Google" id="ProtNLM"/>
    </source>
</evidence>
<evidence type="ECO:0000313" key="4">
    <source>
        <dbReference type="EMBL" id="KAF7119503.1"/>
    </source>
</evidence>
<dbReference type="PANTHER" id="PTHR47874">
    <property type="entry name" value="EXPRESSED PROTEIN"/>
    <property type="match status" value="1"/>
</dbReference>